<evidence type="ECO:0000313" key="1">
    <source>
        <dbReference type="EMBL" id="KAA8629114.1"/>
    </source>
</evidence>
<accession>A0A8S8ZF13</accession>
<sequence length="87" mass="10300">MFRNYRHNNPNPIPQWIEALRQEFKRIVAWHKPRDRMEAPPLAINGQTVIEPEAKAEALSMTLLERNSEEEDLETGWVPTVPRRRLL</sequence>
<proteinExistence type="predicted"/>
<protein>
    <submittedName>
        <fullName evidence="1">Uncharacterized protein</fullName>
    </submittedName>
</protein>
<dbReference type="Proteomes" id="UP000433876">
    <property type="component" value="Unassembled WGS sequence"/>
</dbReference>
<comment type="caution">
    <text evidence="1">The sequence shown here is derived from an EMBL/GenBank/DDBJ whole genome shotgun (WGS) entry which is preliminary data.</text>
</comment>
<dbReference type="AlphaFoldDB" id="A0A8S8ZF13"/>
<gene>
    <name evidence="1" type="ORF">SMACR_09156</name>
</gene>
<evidence type="ECO:0000313" key="2">
    <source>
        <dbReference type="Proteomes" id="UP000433876"/>
    </source>
</evidence>
<dbReference type="VEuPathDB" id="FungiDB:SMAC_09156"/>
<dbReference type="EMBL" id="NMPR01000148">
    <property type="protein sequence ID" value="KAA8629114.1"/>
    <property type="molecule type" value="Genomic_DNA"/>
</dbReference>
<reference evidence="1 2" key="1">
    <citation type="submission" date="2017-07" db="EMBL/GenBank/DDBJ databases">
        <title>Genome sequence of the Sordaria macrospora wild type strain R19027.</title>
        <authorList>
            <person name="Nowrousian M."/>
            <person name="Teichert I."/>
            <person name="Kueck U."/>
        </authorList>
    </citation>
    <scope>NUCLEOTIDE SEQUENCE [LARGE SCALE GENOMIC DNA]</scope>
    <source>
        <strain evidence="1 2">R19027</strain>
        <tissue evidence="1">Mycelium</tissue>
    </source>
</reference>
<name>A0A8S8ZF13_SORMA</name>
<organism evidence="1 2">
    <name type="scientific">Sordaria macrospora</name>
    <dbReference type="NCBI Taxonomy" id="5147"/>
    <lineage>
        <taxon>Eukaryota</taxon>
        <taxon>Fungi</taxon>
        <taxon>Dikarya</taxon>
        <taxon>Ascomycota</taxon>
        <taxon>Pezizomycotina</taxon>
        <taxon>Sordariomycetes</taxon>
        <taxon>Sordariomycetidae</taxon>
        <taxon>Sordariales</taxon>
        <taxon>Sordariaceae</taxon>
        <taxon>Sordaria</taxon>
    </lineage>
</organism>